<comment type="similarity">
    <text evidence="2">Belongs to the FliH family.</text>
</comment>
<evidence type="ECO:0000256" key="1">
    <source>
        <dbReference type="ARBA" id="ARBA00003041"/>
    </source>
</evidence>
<evidence type="ECO:0000256" key="4">
    <source>
        <dbReference type="ARBA" id="ARBA00022795"/>
    </source>
</evidence>
<dbReference type="InterPro" id="IPR018035">
    <property type="entry name" value="Flagellar_FliH/T3SS_HrpE"/>
</dbReference>
<dbReference type="GO" id="GO:0015031">
    <property type="term" value="P:protein transport"/>
    <property type="evidence" value="ECO:0007669"/>
    <property type="project" value="UniProtKB-KW"/>
</dbReference>
<dbReference type="PANTHER" id="PTHR34982">
    <property type="entry name" value="YOP PROTEINS TRANSLOCATION PROTEIN L"/>
    <property type="match status" value="1"/>
</dbReference>
<dbReference type="EMBL" id="FNIR01000001">
    <property type="protein sequence ID" value="SDN58806.1"/>
    <property type="molecule type" value="Genomic_DNA"/>
</dbReference>
<comment type="function">
    <text evidence="1">Needed for flagellar regrowth and assembly.</text>
</comment>
<dbReference type="RefSeq" id="WP_109504713.1">
    <property type="nucleotide sequence ID" value="NZ_FNIR01000001.1"/>
</dbReference>
<dbReference type="GO" id="GO:0005829">
    <property type="term" value="C:cytosol"/>
    <property type="evidence" value="ECO:0007669"/>
    <property type="project" value="TreeGrafter"/>
</dbReference>
<keyword evidence="10" id="KW-1185">Reference proteome</keyword>
<protein>
    <submittedName>
        <fullName evidence="9">Flagellar assembly protein FliH</fullName>
    </submittedName>
</protein>
<keyword evidence="3" id="KW-0813">Transport</keyword>
<accession>A0A1H0CLN4</accession>
<dbReference type="Proteomes" id="UP000199088">
    <property type="component" value="Unassembled WGS sequence"/>
</dbReference>
<evidence type="ECO:0000259" key="8">
    <source>
        <dbReference type="Pfam" id="PF02108"/>
    </source>
</evidence>
<evidence type="ECO:0000256" key="7">
    <source>
        <dbReference type="SAM" id="MobiDB-lite"/>
    </source>
</evidence>
<sequence>MLRGASTARAVAWDRSAGPGRPVRLAPPRVDRPVLARTDPDGQSAVLRAGEAADAVTRVAERRTTAPGGRRAGDVPAPRLEEVYAAELHRLREQARAEGWASGHAEGLAAAGAAVARVEAEAADRLAQTQQRWESRIASTVAALTAACAQVDAAPPLGGEELDQLLLGATLTLVEEMFARELVLSTQPGVDALRRALALSPEDGPTVVRLNPDDLQRIPAPVLAQLPGSVRVVPDPRVEPAGAVAETGVCRVDAQLGPALDRVREVLRA</sequence>
<gene>
    <name evidence="9" type="ORF">SAMN05660199_00346</name>
</gene>
<evidence type="ECO:0000256" key="2">
    <source>
        <dbReference type="ARBA" id="ARBA00006602"/>
    </source>
</evidence>
<evidence type="ECO:0000313" key="10">
    <source>
        <dbReference type="Proteomes" id="UP000199088"/>
    </source>
</evidence>
<dbReference type="AlphaFoldDB" id="A0A1H0CLN4"/>
<keyword evidence="4" id="KW-1005">Bacterial flagellum biogenesis</keyword>
<dbReference type="InterPro" id="IPR051472">
    <property type="entry name" value="T3SS_Stator/FliH"/>
</dbReference>
<evidence type="ECO:0000313" key="9">
    <source>
        <dbReference type="EMBL" id="SDN58806.1"/>
    </source>
</evidence>
<reference evidence="10" key="1">
    <citation type="submission" date="2016-10" db="EMBL/GenBank/DDBJ databases">
        <authorList>
            <person name="Varghese N."/>
            <person name="Submissions S."/>
        </authorList>
    </citation>
    <scope>NUCLEOTIDE SEQUENCE [LARGE SCALE GENOMIC DNA]</scope>
    <source>
        <strain evidence="10">DSM 45843</strain>
    </source>
</reference>
<dbReference type="STRING" id="1052260.SAMN05660199_00346"/>
<name>A0A1H0CLN4_9ACTN</name>
<organism evidence="9 10">
    <name type="scientific">Klenkia soli</name>
    <dbReference type="NCBI Taxonomy" id="1052260"/>
    <lineage>
        <taxon>Bacteria</taxon>
        <taxon>Bacillati</taxon>
        <taxon>Actinomycetota</taxon>
        <taxon>Actinomycetes</taxon>
        <taxon>Geodermatophilales</taxon>
        <taxon>Geodermatophilaceae</taxon>
        <taxon>Klenkia</taxon>
    </lineage>
</organism>
<evidence type="ECO:0000256" key="6">
    <source>
        <dbReference type="ARBA" id="ARBA00023225"/>
    </source>
</evidence>
<evidence type="ECO:0000256" key="5">
    <source>
        <dbReference type="ARBA" id="ARBA00022927"/>
    </source>
</evidence>
<dbReference type="Pfam" id="PF02108">
    <property type="entry name" value="FliH"/>
    <property type="match status" value="1"/>
</dbReference>
<keyword evidence="9" id="KW-0282">Flagellum</keyword>
<dbReference type="GO" id="GO:0044781">
    <property type="term" value="P:bacterial-type flagellum organization"/>
    <property type="evidence" value="ECO:0007669"/>
    <property type="project" value="UniProtKB-KW"/>
</dbReference>
<feature type="domain" description="Flagellar assembly protein FliH/Type III secretion system HrpE" evidence="8">
    <location>
        <begin position="159"/>
        <end position="256"/>
    </location>
</feature>
<keyword evidence="5" id="KW-0653">Protein transport</keyword>
<dbReference type="PANTHER" id="PTHR34982:SF1">
    <property type="entry name" value="FLAGELLAR ASSEMBLY PROTEIN FLIH"/>
    <property type="match status" value="1"/>
</dbReference>
<feature type="region of interest" description="Disordered" evidence="7">
    <location>
        <begin position="1"/>
        <end position="27"/>
    </location>
</feature>
<proteinExistence type="inferred from homology"/>
<keyword evidence="6" id="KW-1006">Bacterial flagellum protein export</keyword>
<evidence type="ECO:0000256" key="3">
    <source>
        <dbReference type="ARBA" id="ARBA00022448"/>
    </source>
</evidence>
<keyword evidence="9" id="KW-0969">Cilium</keyword>
<keyword evidence="9" id="KW-0966">Cell projection</keyword>